<protein>
    <submittedName>
        <fullName evidence="1">EH domain-containing protein 1-like</fullName>
    </submittedName>
</protein>
<sequence>MIAVDKENVKPPVIEGLDTLVAQTKSLTITPPPEVNVTPQPRPFLPNSWFTSKSSKKVSLVLFSNLQVLIDCDEIYSSKLISDSGA</sequence>
<dbReference type="AlphaFoldDB" id="A0A392QZ42"/>
<keyword evidence="2" id="KW-1185">Reference proteome</keyword>
<organism evidence="1 2">
    <name type="scientific">Trifolium medium</name>
    <dbReference type="NCBI Taxonomy" id="97028"/>
    <lineage>
        <taxon>Eukaryota</taxon>
        <taxon>Viridiplantae</taxon>
        <taxon>Streptophyta</taxon>
        <taxon>Embryophyta</taxon>
        <taxon>Tracheophyta</taxon>
        <taxon>Spermatophyta</taxon>
        <taxon>Magnoliopsida</taxon>
        <taxon>eudicotyledons</taxon>
        <taxon>Gunneridae</taxon>
        <taxon>Pentapetalae</taxon>
        <taxon>rosids</taxon>
        <taxon>fabids</taxon>
        <taxon>Fabales</taxon>
        <taxon>Fabaceae</taxon>
        <taxon>Papilionoideae</taxon>
        <taxon>50 kb inversion clade</taxon>
        <taxon>NPAAA clade</taxon>
        <taxon>Hologalegina</taxon>
        <taxon>IRL clade</taxon>
        <taxon>Trifolieae</taxon>
        <taxon>Trifolium</taxon>
    </lineage>
</organism>
<reference evidence="1 2" key="1">
    <citation type="journal article" date="2018" name="Front. Plant Sci.">
        <title>Red Clover (Trifolium pratense) and Zigzag Clover (T. medium) - A Picture of Genomic Similarities and Differences.</title>
        <authorList>
            <person name="Dluhosova J."/>
            <person name="Istvanek J."/>
            <person name="Nedelnik J."/>
            <person name="Repkova J."/>
        </authorList>
    </citation>
    <scope>NUCLEOTIDE SEQUENCE [LARGE SCALE GENOMIC DNA]</scope>
    <source>
        <strain evidence="2">cv. 10/8</strain>
        <tissue evidence="1">Leaf</tissue>
    </source>
</reference>
<accession>A0A392QZ42</accession>
<evidence type="ECO:0000313" key="2">
    <source>
        <dbReference type="Proteomes" id="UP000265520"/>
    </source>
</evidence>
<proteinExistence type="predicted"/>
<name>A0A392QZ42_9FABA</name>
<comment type="caution">
    <text evidence="1">The sequence shown here is derived from an EMBL/GenBank/DDBJ whole genome shotgun (WGS) entry which is preliminary data.</text>
</comment>
<dbReference type="Proteomes" id="UP000265520">
    <property type="component" value="Unassembled WGS sequence"/>
</dbReference>
<evidence type="ECO:0000313" key="1">
    <source>
        <dbReference type="EMBL" id="MCI28840.1"/>
    </source>
</evidence>
<dbReference type="EMBL" id="LXQA010168402">
    <property type="protein sequence ID" value="MCI28840.1"/>
    <property type="molecule type" value="Genomic_DNA"/>
</dbReference>